<reference evidence="1 2" key="1">
    <citation type="submission" date="2016-09" db="EMBL/GenBank/DDBJ databases">
        <title>Complete genome sequence of Deltia acidovorans CM13 isolated from murine proximal colonic tissue.</title>
        <authorList>
            <person name="Saffarian A."/>
        </authorList>
    </citation>
    <scope>NUCLEOTIDE SEQUENCE [LARGE SCALE GENOMIC DNA]</scope>
    <source>
        <strain evidence="1 2">CM13</strain>
    </source>
</reference>
<keyword evidence="2" id="KW-1185">Reference proteome</keyword>
<organism evidence="1 2">
    <name type="scientific">Delftia tsuruhatensis</name>
    <dbReference type="NCBI Taxonomy" id="180282"/>
    <lineage>
        <taxon>Bacteria</taxon>
        <taxon>Pseudomonadati</taxon>
        <taxon>Pseudomonadota</taxon>
        <taxon>Betaproteobacteria</taxon>
        <taxon>Burkholderiales</taxon>
        <taxon>Comamonadaceae</taxon>
        <taxon>Delftia</taxon>
    </lineage>
</organism>
<gene>
    <name evidence="1" type="ORF">BI380_25635</name>
</gene>
<protein>
    <recommendedName>
        <fullName evidence="3">Fur family transcriptional regulator</fullName>
    </recommendedName>
</protein>
<dbReference type="SUPFAM" id="SSF46785">
    <property type="entry name" value="Winged helix' DNA-binding domain"/>
    <property type="match status" value="1"/>
</dbReference>
<proteinExistence type="predicted"/>
<evidence type="ECO:0000313" key="1">
    <source>
        <dbReference type="EMBL" id="AOV04468.1"/>
    </source>
</evidence>
<dbReference type="InterPro" id="IPR036388">
    <property type="entry name" value="WH-like_DNA-bd_sf"/>
</dbReference>
<dbReference type="RefSeq" id="WP_052734036.1">
    <property type="nucleotide sequence ID" value="NZ_CBCSDN010000018.1"/>
</dbReference>
<dbReference type="InterPro" id="IPR036390">
    <property type="entry name" value="WH_DNA-bd_sf"/>
</dbReference>
<evidence type="ECO:0008006" key="3">
    <source>
        <dbReference type="Google" id="ProtNLM"/>
    </source>
</evidence>
<name>A0ABM6EA96_9BURK</name>
<dbReference type="Proteomes" id="UP000095607">
    <property type="component" value="Chromosome"/>
</dbReference>
<evidence type="ECO:0000313" key="2">
    <source>
        <dbReference type="Proteomes" id="UP000095607"/>
    </source>
</evidence>
<dbReference type="EMBL" id="CP017420">
    <property type="protein sequence ID" value="AOV04468.1"/>
    <property type="molecule type" value="Genomic_DNA"/>
</dbReference>
<accession>A0ABM6EA96</accession>
<sequence length="184" mass="20421">MMAKRSKRIVTPANDLLARAGVRYKPSAAAMLALLLEQPELALTHTEFEQALAQRGVCVNRVTLYRWLERLVAAEVLEKRSDDVDRTWRFSLRSAQPGMSLLRFECDACRRHFNLPEASEGTKEAADQILYALSKLGHVGHRVDFSIHGRCVACVLPKDSPTVDHPSLATCLAIGSPLLATQMP</sequence>
<dbReference type="Gene3D" id="1.10.10.10">
    <property type="entry name" value="Winged helix-like DNA-binding domain superfamily/Winged helix DNA-binding domain"/>
    <property type="match status" value="1"/>
</dbReference>